<organism evidence="3 4">
    <name type="scientific">Catenulispora pinistramenti</name>
    <dbReference type="NCBI Taxonomy" id="2705254"/>
    <lineage>
        <taxon>Bacteria</taxon>
        <taxon>Bacillati</taxon>
        <taxon>Actinomycetota</taxon>
        <taxon>Actinomycetes</taxon>
        <taxon>Catenulisporales</taxon>
        <taxon>Catenulisporaceae</taxon>
        <taxon>Catenulispora</taxon>
    </lineage>
</organism>
<comment type="caution">
    <text evidence="3">The sequence shown here is derived from an EMBL/GenBank/DDBJ whole genome shotgun (WGS) entry which is preliminary data.</text>
</comment>
<protein>
    <recommendedName>
        <fullName evidence="2">CdiI immunity protein domain-containing protein</fullName>
    </recommendedName>
</protein>
<feature type="domain" description="CdiI immunity protein" evidence="2">
    <location>
        <begin position="136"/>
        <end position="227"/>
    </location>
</feature>
<keyword evidence="4" id="KW-1185">Reference proteome</keyword>
<proteinExistence type="predicted"/>
<name>A0ABS5KH87_9ACTN</name>
<dbReference type="EMBL" id="JAAFYZ010000003">
    <property type="protein sequence ID" value="MBS2545473.1"/>
    <property type="molecule type" value="Genomic_DNA"/>
</dbReference>
<sequence length="257" mass="29118">MTMTQPDIFDDDAPWAERLPELRLLLEAYSSVPLQERFTDTPDSPSKAMRSYLRMATFYPGRAFRATAEILDTLKRGLDDPEVTADMDSMSRMIVPDGRTREDCLTAMIPHLVAFTEGGEQAAVQKPETRWEWRERFPNLGNLLGSYYHQDIGYVYGNNATSEVILADYFTTNWPYEVAAAVSEIDELLAMGSDEDFLEMTTSMLGRQVRPSRGLSHGEWLSSITRDLQGRLQGVDYQPPAPPNPAYPAHDKRAWGR</sequence>
<gene>
    <name evidence="3" type="ORF">KGQ19_01185</name>
</gene>
<accession>A0ABS5KH87</accession>
<feature type="region of interest" description="Disordered" evidence="1">
    <location>
        <begin position="234"/>
        <end position="257"/>
    </location>
</feature>
<dbReference type="InterPro" id="IPR041129">
    <property type="entry name" value="CdiI_2"/>
</dbReference>
<evidence type="ECO:0000313" key="3">
    <source>
        <dbReference type="EMBL" id="MBS2545473.1"/>
    </source>
</evidence>
<reference evidence="3 4" key="1">
    <citation type="submission" date="2020-02" db="EMBL/GenBank/DDBJ databases">
        <title>Acidophilic actinobacteria isolated from forest soil.</title>
        <authorList>
            <person name="Golinska P."/>
        </authorList>
    </citation>
    <scope>NUCLEOTIDE SEQUENCE [LARGE SCALE GENOMIC DNA]</scope>
    <source>
        <strain evidence="3 4">NL8</strain>
    </source>
</reference>
<evidence type="ECO:0000259" key="2">
    <source>
        <dbReference type="Pfam" id="PF18593"/>
    </source>
</evidence>
<evidence type="ECO:0000256" key="1">
    <source>
        <dbReference type="SAM" id="MobiDB-lite"/>
    </source>
</evidence>
<dbReference type="Proteomes" id="UP000730482">
    <property type="component" value="Unassembled WGS sequence"/>
</dbReference>
<dbReference type="Pfam" id="PF18593">
    <property type="entry name" value="CdiI_2"/>
    <property type="match status" value="1"/>
</dbReference>
<evidence type="ECO:0000313" key="4">
    <source>
        <dbReference type="Proteomes" id="UP000730482"/>
    </source>
</evidence>